<protein>
    <recommendedName>
        <fullName evidence="3">D-isomer specific 2-hydroxyacid dehydrogenase NAD-binding domain-containing protein</fullName>
    </recommendedName>
</protein>
<dbReference type="PANTHER" id="PTHR43333:SF1">
    <property type="entry name" value="D-ISOMER SPECIFIC 2-HYDROXYACID DEHYDROGENASE NAD-BINDING DOMAIN-CONTAINING PROTEIN"/>
    <property type="match status" value="1"/>
</dbReference>
<evidence type="ECO:0000313" key="4">
    <source>
        <dbReference type="EMBL" id="MQT18338.1"/>
    </source>
</evidence>
<evidence type="ECO:0000256" key="2">
    <source>
        <dbReference type="ARBA" id="ARBA00023027"/>
    </source>
</evidence>
<dbReference type="SUPFAM" id="SSF51735">
    <property type="entry name" value="NAD(P)-binding Rossmann-fold domains"/>
    <property type="match status" value="1"/>
</dbReference>
<keyword evidence="1" id="KW-0560">Oxidoreductase</keyword>
<dbReference type="InterPro" id="IPR036291">
    <property type="entry name" value="NAD(P)-bd_dom_sf"/>
</dbReference>
<evidence type="ECO:0000259" key="3">
    <source>
        <dbReference type="Pfam" id="PF02826"/>
    </source>
</evidence>
<dbReference type="Pfam" id="PF02826">
    <property type="entry name" value="2-Hacid_dh_C"/>
    <property type="match status" value="1"/>
</dbReference>
<keyword evidence="5" id="KW-1185">Reference proteome</keyword>
<dbReference type="EMBL" id="WIOL01000006">
    <property type="protein sequence ID" value="MQT18338.1"/>
    <property type="molecule type" value="Genomic_DNA"/>
</dbReference>
<keyword evidence="2" id="KW-0520">NAD</keyword>
<proteinExistence type="predicted"/>
<dbReference type="Proteomes" id="UP000481327">
    <property type="component" value="Unassembled WGS sequence"/>
</dbReference>
<sequence>MISITDRPGLAASVRCWPSRVVTMISAMTIPVRTICLSLAGAGRKGQDGGHGCDAICSHQNRGARMRVVHQFAPAMSAMIASLPGVTSAEHIPLDQRWNLPTDADVLFVLHGEGDSRSHDEGLPRPAGWPGSVRLVQIASAGIDDYPTWLFDAPQVATASGTTARPIAEYALAVMLNHAKRLPTITLNAGDEWPTREMQMDKPLASLEGRTLGLLGLGQIARQVARFAAAFDMTIIATRASDAPSPDPNVTLVPLPELVARADHLVIAAPIGASTRGLLGADLLGRMKPDAHIVNVARGAIIDTDALRAQFDAGRLWASLDVTDPEPLPPGHWLFAHPRARITPHLSWSSSETMRRVFERLAENIRRLQAGEPLLGAV</sequence>
<organism evidence="4 5">
    <name type="scientific">Sandarakinorhabdus fusca</name>
    <dbReference type="NCBI Taxonomy" id="1439888"/>
    <lineage>
        <taxon>Bacteria</taxon>
        <taxon>Pseudomonadati</taxon>
        <taxon>Pseudomonadota</taxon>
        <taxon>Alphaproteobacteria</taxon>
        <taxon>Sphingomonadales</taxon>
        <taxon>Sphingosinicellaceae</taxon>
        <taxon>Sandarakinorhabdus</taxon>
    </lineage>
</organism>
<dbReference type="OrthoDB" id="9787219at2"/>
<feature type="domain" description="D-isomer specific 2-hydroxyacid dehydrogenase NAD-binding" evidence="3">
    <location>
        <begin position="172"/>
        <end position="347"/>
    </location>
</feature>
<dbReference type="GO" id="GO:0016491">
    <property type="term" value="F:oxidoreductase activity"/>
    <property type="evidence" value="ECO:0007669"/>
    <property type="project" value="UniProtKB-KW"/>
</dbReference>
<reference evidence="4 5" key="1">
    <citation type="submission" date="2019-09" db="EMBL/GenBank/DDBJ databases">
        <title>Polymorphobacter sp. isolated from a lake in China.</title>
        <authorList>
            <person name="Liu Z."/>
        </authorList>
    </citation>
    <scope>NUCLEOTIDE SEQUENCE [LARGE SCALE GENOMIC DNA]</scope>
    <source>
        <strain evidence="4 5">D40P</strain>
    </source>
</reference>
<name>A0A7C9GWM5_9SPHN</name>
<dbReference type="Gene3D" id="3.40.50.720">
    <property type="entry name" value="NAD(P)-binding Rossmann-like Domain"/>
    <property type="match status" value="2"/>
</dbReference>
<dbReference type="InterPro" id="IPR006140">
    <property type="entry name" value="D-isomer_DH_NAD-bd"/>
</dbReference>
<gene>
    <name evidence="4" type="ORF">F3168_13870</name>
</gene>
<dbReference type="PANTHER" id="PTHR43333">
    <property type="entry name" value="2-HACID_DH_C DOMAIN-CONTAINING PROTEIN"/>
    <property type="match status" value="1"/>
</dbReference>
<dbReference type="GO" id="GO:0051287">
    <property type="term" value="F:NAD binding"/>
    <property type="evidence" value="ECO:0007669"/>
    <property type="project" value="InterPro"/>
</dbReference>
<comment type="caution">
    <text evidence="4">The sequence shown here is derived from an EMBL/GenBank/DDBJ whole genome shotgun (WGS) entry which is preliminary data.</text>
</comment>
<accession>A0A7C9GWM5</accession>
<evidence type="ECO:0000256" key="1">
    <source>
        <dbReference type="ARBA" id="ARBA00023002"/>
    </source>
</evidence>
<evidence type="ECO:0000313" key="5">
    <source>
        <dbReference type="Proteomes" id="UP000481327"/>
    </source>
</evidence>
<dbReference type="AlphaFoldDB" id="A0A7C9GWM5"/>